<keyword evidence="6" id="KW-1185">Reference proteome</keyword>
<feature type="domain" description="Metallo-beta-lactamase" evidence="4">
    <location>
        <begin position="14"/>
        <end position="223"/>
    </location>
</feature>
<comment type="function">
    <text evidence="2">Counteracts the endogenous Pycsar antiviral defense system. Phosphodiesterase that enables metal-dependent hydrolysis of host cyclic nucleotide Pycsar defense signals such as cCMP and cUMP.</text>
</comment>
<protein>
    <submittedName>
        <fullName evidence="5">Beta-lactamase</fullName>
    </submittedName>
</protein>
<dbReference type="RefSeq" id="WP_006678308.1">
    <property type="nucleotide sequence ID" value="NZ_AHKH01000061.1"/>
</dbReference>
<dbReference type="PANTHER" id="PTHR42951">
    <property type="entry name" value="METALLO-BETA-LACTAMASE DOMAIN-CONTAINING"/>
    <property type="match status" value="1"/>
</dbReference>
<dbReference type="PATRIC" id="fig|1131935.3.peg.3960"/>
<evidence type="ECO:0000256" key="1">
    <source>
        <dbReference type="ARBA" id="ARBA00034221"/>
    </source>
</evidence>
<gene>
    <name evidence="5" type="ORF">PDENDC454_19063</name>
</gene>
<dbReference type="CDD" id="cd07721">
    <property type="entry name" value="yflN-like_MBL-fold"/>
    <property type="match status" value="1"/>
</dbReference>
<dbReference type="Proteomes" id="UP000003900">
    <property type="component" value="Unassembled WGS sequence"/>
</dbReference>
<organism evidence="5 6">
    <name type="scientific">Paenibacillus dendritiformis C454</name>
    <dbReference type="NCBI Taxonomy" id="1131935"/>
    <lineage>
        <taxon>Bacteria</taxon>
        <taxon>Bacillati</taxon>
        <taxon>Bacillota</taxon>
        <taxon>Bacilli</taxon>
        <taxon>Bacillales</taxon>
        <taxon>Paenibacillaceae</taxon>
        <taxon>Paenibacillus</taxon>
    </lineage>
</organism>
<evidence type="ECO:0000313" key="5">
    <source>
        <dbReference type="EMBL" id="EHQ60657.1"/>
    </source>
</evidence>
<evidence type="ECO:0000256" key="2">
    <source>
        <dbReference type="ARBA" id="ARBA00034301"/>
    </source>
</evidence>
<evidence type="ECO:0000256" key="3">
    <source>
        <dbReference type="ARBA" id="ARBA00048505"/>
    </source>
</evidence>
<dbReference type="InterPro" id="IPR036866">
    <property type="entry name" value="RibonucZ/Hydroxyglut_hydro"/>
</dbReference>
<dbReference type="EMBL" id="AHKH01000061">
    <property type="protein sequence ID" value="EHQ60657.1"/>
    <property type="molecule type" value="Genomic_DNA"/>
</dbReference>
<comment type="caution">
    <text evidence="5">The sequence shown here is derived from an EMBL/GenBank/DDBJ whole genome shotgun (WGS) entry which is preliminary data.</text>
</comment>
<dbReference type="SMART" id="SM00849">
    <property type="entry name" value="Lactamase_B"/>
    <property type="match status" value="1"/>
</dbReference>
<evidence type="ECO:0000259" key="4">
    <source>
        <dbReference type="SMART" id="SM00849"/>
    </source>
</evidence>
<accession>H3SJT5</accession>
<comment type="catalytic activity">
    <reaction evidence="1">
        <text>3',5'-cyclic CMP + H2O = CMP + H(+)</text>
        <dbReference type="Rhea" id="RHEA:72675"/>
        <dbReference type="ChEBI" id="CHEBI:15377"/>
        <dbReference type="ChEBI" id="CHEBI:15378"/>
        <dbReference type="ChEBI" id="CHEBI:58003"/>
        <dbReference type="ChEBI" id="CHEBI:60377"/>
    </reaction>
    <physiologicalReaction direction="left-to-right" evidence="1">
        <dbReference type="Rhea" id="RHEA:72676"/>
    </physiologicalReaction>
</comment>
<name>H3SJT5_9BACL</name>
<proteinExistence type="predicted"/>
<dbReference type="PANTHER" id="PTHR42951:SF15">
    <property type="entry name" value="METALLO-BETA-LACTAMASE SUPERFAMILY PROTEIN"/>
    <property type="match status" value="1"/>
</dbReference>
<sequence>MLTISADMMGRAVTIHPTVLWDEDELVLVDTTYPGQLPLLTAEVSRAGLSFDRLSKVIITHQDLDHIGSLPAIAAHFAPQVEVLASPIEKPFIQGEQQLLKLTPAAIAEAVSSLPANVPEQWRLGFKHTLENPPTGPVHATITDRQRLPICGGIIVIGTPGHTPGHISLYHEPSRTLIAGDALIVEEGQLYGPDPRYCIDYALAQHSLAALLDYDIQQVICFHGGRYNGDGKQRIAELVKQKR</sequence>
<dbReference type="AlphaFoldDB" id="H3SJT5"/>
<reference evidence="5 6" key="1">
    <citation type="journal article" date="2012" name="J. Bacteriol.">
        <title>Genome Sequence of the Pattern-Forming Social Bacterium Paenibacillus dendritiformis C454 Chiral Morphotype.</title>
        <authorList>
            <person name="Sirota-Madi A."/>
            <person name="Olender T."/>
            <person name="Helman Y."/>
            <person name="Brainis I."/>
            <person name="Finkelshtein A."/>
            <person name="Roth D."/>
            <person name="Hagai E."/>
            <person name="Leshkowitz D."/>
            <person name="Brodsky L."/>
            <person name="Galatenko V."/>
            <person name="Nikolaev V."/>
            <person name="Gutnick D.L."/>
            <person name="Lancet D."/>
            <person name="Ben-Jacob E."/>
        </authorList>
    </citation>
    <scope>NUCLEOTIDE SEQUENCE [LARGE SCALE GENOMIC DNA]</scope>
    <source>
        <strain evidence="5 6">C454</strain>
    </source>
</reference>
<dbReference type="InterPro" id="IPR001279">
    <property type="entry name" value="Metallo-B-lactamas"/>
</dbReference>
<evidence type="ECO:0000313" key="6">
    <source>
        <dbReference type="Proteomes" id="UP000003900"/>
    </source>
</evidence>
<dbReference type="Gene3D" id="3.60.15.10">
    <property type="entry name" value="Ribonuclease Z/Hydroxyacylglutathione hydrolase-like"/>
    <property type="match status" value="1"/>
</dbReference>
<dbReference type="STRING" id="1131935.PDENDC454_19063"/>
<dbReference type="Pfam" id="PF00753">
    <property type="entry name" value="Lactamase_B"/>
    <property type="match status" value="1"/>
</dbReference>
<dbReference type="SUPFAM" id="SSF56281">
    <property type="entry name" value="Metallo-hydrolase/oxidoreductase"/>
    <property type="match status" value="1"/>
</dbReference>
<dbReference type="InterPro" id="IPR050855">
    <property type="entry name" value="NDM-1-like"/>
</dbReference>
<comment type="catalytic activity">
    <reaction evidence="3">
        <text>3',5'-cyclic UMP + H2O = UMP + H(+)</text>
        <dbReference type="Rhea" id="RHEA:70575"/>
        <dbReference type="ChEBI" id="CHEBI:15377"/>
        <dbReference type="ChEBI" id="CHEBI:15378"/>
        <dbReference type="ChEBI" id="CHEBI:57865"/>
        <dbReference type="ChEBI" id="CHEBI:184387"/>
    </reaction>
    <physiologicalReaction direction="left-to-right" evidence="3">
        <dbReference type="Rhea" id="RHEA:70576"/>
    </physiologicalReaction>
</comment>